<evidence type="ECO:0000313" key="2">
    <source>
        <dbReference type="Proteomes" id="UP001431528"/>
    </source>
</evidence>
<organism evidence="1 2">
    <name type="scientific">Staphylococcus phage 80A</name>
    <dbReference type="NCBI Taxonomy" id="3038195"/>
    <lineage>
        <taxon>Viruses</taxon>
        <taxon>Duplodnaviria</taxon>
        <taxon>Heunggongvirae</taxon>
        <taxon>Uroviricota</taxon>
        <taxon>Caudoviricetes</taxon>
        <taxon>Herelleviridae</taxon>
        <taxon>Twortvirinae</taxon>
        <taxon>Sepunavirus</taxon>
    </lineage>
</organism>
<dbReference type="Proteomes" id="UP001431528">
    <property type="component" value="Segment"/>
</dbReference>
<dbReference type="EMBL" id="OQ448193">
    <property type="protein sequence ID" value="WJJ57889.1"/>
    <property type="molecule type" value="Genomic_DNA"/>
</dbReference>
<reference evidence="1" key="1">
    <citation type="journal article" date="2023" name="Front. Cell. Infect. Microbiol.">
        <title>Isolation and in vitro characterization of novel S. epidermidis phages for therapeutic applications.</title>
        <authorList>
            <person name="Strancar V."/>
            <person name="Marusic M."/>
            <person name="Tusar J."/>
            <person name="Pracek N."/>
            <person name="Kolenc M."/>
            <person name="Suster K."/>
            <person name="Horvat S."/>
            <person name="Janez N."/>
            <person name="Peterka M."/>
        </authorList>
    </citation>
    <scope>NUCLEOTIDE SEQUENCE</scope>
</reference>
<name>A0AAX3Y1E7_9CAUD</name>
<evidence type="ECO:0000313" key="1">
    <source>
        <dbReference type="EMBL" id="WJJ57889.1"/>
    </source>
</evidence>
<gene>
    <name evidence="1" type="ORF">80A_00110</name>
</gene>
<accession>A0AAX3Y1E7</accession>
<sequence length="71" mass="8224">MREIKVDIEKWIYERSLAYPMIKTVDCDTGESSLGSYFTYEPVVKIDGVYVPIKHENILVVDESDNILKIL</sequence>
<protein>
    <submittedName>
        <fullName evidence="1">Uncharacterized protein</fullName>
    </submittedName>
</protein>
<proteinExistence type="predicted"/>